<dbReference type="EMBL" id="CAXAMN010003313">
    <property type="protein sequence ID" value="CAK9003837.1"/>
    <property type="molecule type" value="Genomic_DNA"/>
</dbReference>
<name>A0ABP0IQR6_9DINO</name>
<reference evidence="1 2" key="1">
    <citation type="submission" date="2024-02" db="EMBL/GenBank/DDBJ databases">
        <authorList>
            <person name="Chen Y."/>
            <person name="Shah S."/>
            <person name="Dougan E. K."/>
            <person name="Thang M."/>
            <person name="Chan C."/>
        </authorList>
    </citation>
    <scope>NUCLEOTIDE SEQUENCE [LARGE SCALE GENOMIC DNA]</scope>
</reference>
<proteinExistence type="predicted"/>
<sequence>MSSEENAKEVPKEVTTGFIVRRQVRDSESRSREKTICLGNSKWLPFQSSPTMIQRSTPCRWRRITSLPSSRPRRLRVEGAVRTVMVLRASMVGSGSCTVPRQT</sequence>
<accession>A0ABP0IQR6</accession>
<organism evidence="1 2">
    <name type="scientific">Durusdinium trenchii</name>
    <dbReference type="NCBI Taxonomy" id="1381693"/>
    <lineage>
        <taxon>Eukaryota</taxon>
        <taxon>Sar</taxon>
        <taxon>Alveolata</taxon>
        <taxon>Dinophyceae</taxon>
        <taxon>Suessiales</taxon>
        <taxon>Symbiodiniaceae</taxon>
        <taxon>Durusdinium</taxon>
    </lineage>
</organism>
<comment type="caution">
    <text evidence="1">The sequence shown here is derived from an EMBL/GenBank/DDBJ whole genome shotgun (WGS) entry which is preliminary data.</text>
</comment>
<evidence type="ECO:0000313" key="2">
    <source>
        <dbReference type="Proteomes" id="UP001642484"/>
    </source>
</evidence>
<dbReference type="Proteomes" id="UP001642484">
    <property type="component" value="Unassembled WGS sequence"/>
</dbReference>
<evidence type="ECO:0000313" key="1">
    <source>
        <dbReference type="EMBL" id="CAK9003837.1"/>
    </source>
</evidence>
<keyword evidence="2" id="KW-1185">Reference proteome</keyword>
<gene>
    <name evidence="1" type="ORF">CCMP2556_LOCUS7435</name>
</gene>
<protein>
    <submittedName>
        <fullName evidence="1">Uncharacterized protein</fullName>
    </submittedName>
</protein>